<proteinExistence type="predicted"/>
<sequence>MSLVRANKMPFIDGSRTFRDSTLTTLSPCLNPTASVLCSFITYACASPPDQPWWIMGISPRKFSVPWSPVRHRDSGRIPSKLCKETGPREASPCHRQAPVDIRSTEICSQGQLGFVFFSDPDQGRTFTIAPKSGTLMCLGTNRL</sequence>
<dbReference type="Proteomes" id="UP000315783">
    <property type="component" value="Unassembled WGS sequence"/>
</dbReference>
<accession>A0A545V5J9</accession>
<gene>
    <name evidence="1" type="ORF">IF1G_04230</name>
</gene>
<organism evidence="1 2">
    <name type="scientific">Cordyceps javanica</name>
    <dbReference type="NCBI Taxonomy" id="43265"/>
    <lineage>
        <taxon>Eukaryota</taxon>
        <taxon>Fungi</taxon>
        <taxon>Dikarya</taxon>
        <taxon>Ascomycota</taxon>
        <taxon>Pezizomycotina</taxon>
        <taxon>Sordariomycetes</taxon>
        <taxon>Hypocreomycetidae</taxon>
        <taxon>Hypocreales</taxon>
        <taxon>Cordycipitaceae</taxon>
        <taxon>Cordyceps</taxon>
    </lineage>
</organism>
<reference evidence="1 2" key="1">
    <citation type="journal article" date="2019" name="Appl. Microbiol. Biotechnol.">
        <title>Genome sequence of Isaria javanica and comparative genome analysis insights into family S53 peptidase evolution in fungal entomopathogens.</title>
        <authorList>
            <person name="Lin R."/>
            <person name="Zhang X."/>
            <person name="Xin B."/>
            <person name="Zou M."/>
            <person name="Gao Y."/>
            <person name="Qin F."/>
            <person name="Hu Q."/>
            <person name="Xie B."/>
            <person name="Cheng X."/>
        </authorList>
    </citation>
    <scope>NUCLEOTIDE SEQUENCE [LARGE SCALE GENOMIC DNA]</scope>
    <source>
        <strain evidence="1 2">IJ1G</strain>
    </source>
</reference>
<name>A0A545V5J9_9HYPO</name>
<evidence type="ECO:0000313" key="1">
    <source>
        <dbReference type="EMBL" id="TQV96990.1"/>
    </source>
</evidence>
<dbReference type="AlphaFoldDB" id="A0A545V5J9"/>
<keyword evidence="2" id="KW-1185">Reference proteome</keyword>
<evidence type="ECO:0000313" key="2">
    <source>
        <dbReference type="Proteomes" id="UP000315783"/>
    </source>
</evidence>
<protein>
    <submittedName>
        <fullName evidence="1">Uncharacterized protein</fullName>
    </submittedName>
</protein>
<comment type="caution">
    <text evidence="1">The sequence shown here is derived from an EMBL/GenBank/DDBJ whole genome shotgun (WGS) entry which is preliminary data.</text>
</comment>
<dbReference type="EMBL" id="SPUK01000005">
    <property type="protein sequence ID" value="TQV96990.1"/>
    <property type="molecule type" value="Genomic_DNA"/>
</dbReference>